<comment type="caution">
    <text evidence="3">The sequence shown here is derived from an EMBL/GenBank/DDBJ whole genome shotgun (WGS) entry which is preliminary data.</text>
</comment>
<dbReference type="EMBL" id="MHOO01000009">
    <property type="protein sequence ID" value="OGZ64045.1"/>
    <property type="molecule type" value="Genomic_DNA"/>
</dbReference>
<feature type="region of interest" description="Disordered" evidence="1">
    <location>
        <begin position="75"/>
        <end position="118"/>
    </location>
</feature>
<sequence>MDFSEKIKEVKEYIAHLQALPEHKKKIIFFTVIIISALIMLLLEIKLTQDNLAKIKESAKSITIPQLNMPEGNTLNLPNIPFNEPGDSTSTVSEGDAGILQNENPDIEPEAEDLELEP</sequence>
<name>A0A1G2HNN5_9BACT</name>
<dbReference type="STRING" id="1802202.A2730_03035"/>
<keyword evidence="2" id="KW-1133">Transmembrane helix</keyword>
<feature type="transmembrane region" description="Helical" evidence="2">
    <location>
        <begin position="27"/>
        <end position="45"/>
    </location>
</feature>
<evidence type="ECO:0000313" key="4">
    <source>
        <dbReference type="Proteomes" id="UP000176855"/>
    </source>
</evidence>
<organism evidence="3 4">
    <name type="scientific">Candidatus Staskawiczbacteria bacterium RIFCSPHIGHO2_01_FULL_39_25</name>
    <dbReference type="NCBI Taxonomy" id="1802202"/>
    <lineage>
        <taxon>Bacteria</taxon>
        <taxon>Candidatus Staskawicziibacteriota</taxon>
    </lineage>
</organism>
<evidence type="ECO:0000256" key="2">
    <source>
        <dbReference type="SAM" id="Phobius"/>
    </source>
</evidence>
<gene>
    <name evidence="3" type="ORF">A2730_03035</name>
</gene>
<evidence type="ECO:0000256" key="1">
    <source>
        <dbReference type="SAM" id="MobiDB-lite"/>
    </source>
</evidence>
<keyword evidence="2" id="KW-0812">Transmembrane</keyword>
<dbReference type="Proteomes" id="UP000176855">
    <property type="component" value="Unassembled WGS sequence"/>
</dbReference>
<keyword evidence="2" id="KW-0472">Membrane</keyword>
<accession>A0A1G2HNN5</accession>
<protein>
    <submittedName>
        <fullName evidence="3">Uncharacterized protein</fullName>
    </submittedName>
</protein>
<proteinExistence type="predicted"/>
<reference evidence="3 4" key="1">
    <citation type="journal article" date="2016" name="Nat. Commun.">
        <title>Thousands of microbial genomes shed light on interconnected biogeochemical processes in an aquifer system.</title>
        <authorList>
            <person name="Anantharaman K."/>
            <person name="Brown C.T."/>
            <person name="Hug L.A."/>
            <person name="Sharon I."/>
            <person name="Castelle C.J."/>
            <person name="Probst A.J."/>
            <person name="Thomas B.C."/>
            <person name="Singh A."/>
            <person name="Wilkins M.J."/>
            <person name="Karaoz U."/>
            <person name="Brodie E.L."/>
            <person name="Williams K.H."/>
            <person name="Hubbard S.S."/>
            <person name="Banfield J.F."/>
        </authorList>
    </citation>
    <scope>NUCLEOTIDE SEQUENCE [LARGE SCALE GENOMIC DNA]</scope>
</reference>
<dbReference type="AlphaFoldDB" id="A0A1G2HNN5"/>
<evidence type="ECO:0000313" key="3">
    <source>
        <dbReference type="EMBL" id="OGZ64045.1"/>
    </source>
</evidence>
<feature type="compositionally biased region" description="Acidic residues" evidence="1">
    <location>
        <begin position="105"/>
        <end position="118"/>
    </location>
</feature>